<proteinExistence type="predicted"/>
<dbReference type="SUPFAM" id="SSF82171">
    <property type="entry name" value="DPP6 N-terminal domain-like"/>
    <property type="match status" value="1"/>
</dbReference>
<evidence type="ECO:0000256" key="1">
    <source>
        <dbReference type="ARBA" id="ARBA00004442"/>
    </source>
</evidence>
<evidence type="ECO:0000256" key="3">
    <source>
        <dbReference type="ARBA" id="ARBA00023237"/>
    </source>
</evidence>
<evidence type="ECO:0000313" key="6">
    <source>
        <dbReference type="EMBL" id="SNT34230.1"/>
    </source>
</evidence>
<keyword evidence="2 4" id="KW-0472">Membrane</keyword>
<dbReference type="AlphaFoldDB" id="A0A239LVF2"/>
<dbReference type="PROSITE" id="PS51123">
    <property type="entry name" value="OMPA_2"/>
    <property type="match status" value="1"/>
</dbReference>
<dbReference type="SUPFAM" id="SSF103088">
    <property type="entry name" value="OmpA-like"/>
    <property type="match status" value="1"/>
</dbReference>
<dbReference type="Gene3D" id="1.25.40.10">
    <property type="entry name" value="Tetratricopeptide repeat domain"/>
    <property type="match status" value="1"/>
</dbReference>
<keyword evidence="3" id="KW-0998">Cell outer membrane</keyword>
<organism evidence="6 7">
    <name type="scientific">Ekhidna lutea</name>
    <dbReference type="NCBI Taxonomy" id="447679"/>
    <lineage>
        <taxon>Bacteria</taxon>
        <taxon>Pseudomonadati</taxon>
        <taxon>Bacteroidota</taxon>
        <taxon>Cytophagia</taxon>
        <taxon>Cytophagales</taxon>
        <taxon>Reichenbachiellaceae</taxon>
        <taxon>Ekhidna</taxon>
    </lineage>
</organism>
<dbReference type="Gene3D" id="3.30.1330.60">
    <property type="entry name" value="OmpA-like domain"/>
    <property type="match status" value="1"/>
</dbReference>
<dbReference type="InterPro" id="IPR050330">
    <property type="entry name" value="Bact_OuterMem_StrucFunc"/>
</dbReference>
<keyword evidence="7" id="KW-1185">Reference proteome</keyword>
<dbReference type="InterPro" id="IPR011990">
    <property type="entry name" value="TPR-like_helical_dom_sf"/>
</dbReference>
<evidence type="ECO:0000259" key="5">
    <source>
        <dbReference type="PROSITE" id="PS51123"/>
    </source>
</evidence>
<dbReference type="EMBL" id="FZPD01000006">
    <property type="protein sequence ID" value="SNT34230.1"/>
    <property type="molecule type" value="Genomic_DNA"/>
</dbReference>
<dbReference type="InterPro" id="IPR036737">
    <property type="entry name" value="OmpA-like_sf"/>
</dbReference>
<dbReference type="OrthoDB" id="1488841at2"/>
<dbReference type="Proteomes" id="UP000198393">
    <property type="component" value="Unassembled WGS sequence"/>
</dbReference>
<dbReference type="PRINTS" id="PR01021">
    <property type="entry name" value="OMPADOMAIN"/>
</dbReference>
<dbReference type="RefSeq" id="WP_089358082.1">
    <property type="nucleotide sequence ID" value="NZ_FZPD01000006.1"/>
</dbReference>
<evidence type="ECO:0000313" key="7">
    <source>
        <dbReference type="Proteomes" id="UP000198393"/>
    </source>
</evidence>
<dbReference type="InterPro" id="IPR006665">
    <property type="entry name" value="OmpA-like"/>
</dbReference>
<dbReference type="Pfam" id="PF00691">
    <property type="entry name" value="OmpA"/>
    <property type="match status" value="1"/>
</dbReference>
<dbReference type="PANTHER" id="PTHR30329:SF21">
    <property type="entry name" value="LIPOPROTEIN YIAD-RELATED"/>
    <property type="match status" value="1"/>
</dbReference>
<dbReference type="SUPFAM" id="SSF48452">
    <property type="entry name" value="TPR-like"/>
    <property type="match status" value="1"/>
</dbReference>
<dbReference type="PANTHER" id="PTHR30329">
    <property type="entry name" value="STATOR ELEMENT OF FLAGELLAR MOTOR COMPLEX"/>
    <property type="match status" value="1"/>
</dbReference>
<protein>
    <submittedName>
        <fullName evidence="6">Tetratricopeptide repeat-containing protein</fullName>
    </submittedName>
</protein>
<dbReference type="CDD" id="cd07185">
    <property type="entry name" value="OmpA_C-like"/>
    <property type="match status" value="1"/>
</dbReference>
<dbReference type="InterPro" id="IPR006664">
    <property type="entry name" value="OMP_bac"/>
</dbReference>
<sequence length="657" mass="74742">MKFLLSIITILIFAGVNAQSITFRSLRAADSEFEKFSYSNAARLYEASLEEAEDSLYIYQQLALCYRNMNDSKSAEKYLEEVVKSPEIEPQFIYLYAQALASNGKYDQAKNWYKKYQDKAGDDPRAKEKLEALHNLNRFFADSSKFEIKRMPYNSPGLDFSPAIYKEGIVFASSRPNGNEWVRTSFNWDESRFLDLYQVQQGSDQAERFIDHFQTKYHEGPLAFYDNEQKVVFTRNNIVGKRLKKDGEGVTRLKLFFAESDGEGGWTNIQPFKYNSDDYSVGHPAINENGDAMIFSSDMNGGLGESDLYIVFKTGDEWSEPKNLGSEVNTAGKEMFPSLVSNNLYFASDGRGGLGGLDIFEAGLDLAFEVVSVNNIGYPINSRKDDFGLVSNDNFRSGYFSSARIDSLKDDIYYFERDYYVLKGLALNEDTNEPLPGVDVFVKSEEGELIYRRSDENGEFRIEDISPDLWNVSGVKNTFNLVAEERVTIKEEDDVERLVKIYFSPQIIYPVDFPASITDFITTVDDLENPISNRVRNHSADSLIIKPIYYDFDESKLLVAGKEELDNLIIFMQLYPELIIALSSHTDSRGDEDYNLLLSQRRANAAFEYLVEKGVKAEMLQPTGRGESMPAVECGNCSEKQHQANRRTEFLIVGSKD</sequence>
<evidence type="ECO:0000256" key="2">
    <source>
        <dbReference type="ARBA" id="ARBA00023136"/>
    </source>
</evidence>
<feature type="domain" description="OmpA-like" evidence="5">
    <location>
        <begin position="537"/>
        <end position="656"/>
    </location>
</feature>
<comment type="subcellular location">
    <subcellularLocation>
        <location evidence="1">Cell outer membrane</location>
    </subcellularLocation>
</comment>
<evidence type="ECO:0000256" key="4">
    <source>
        <dbReference type="PROSITE-ProRule" id="PRU00473"/>
    </source>
</evidence>
<name>A0A239LVF2_EKHLU</name>
<gene>
    <name evidence="6" type="ORF">SAMN05421640_3404</name>
</gene>
<dbReference type="Pfam" id="PF12895">
    <property type="entry name" value="ANAPC3"/>
    <property type="match status" value="1"/>
</dbReference>
<accession>A0A239LVF2</accession>
<reference evidence="6 7" key="1">
    <citation type="submission" date="2017-06" db="EMBL/GenBank/DDBJ databases">
        <authorList>
            <person name="Kim H.J."/>
            <person name="Triplett B.A."/>
        </authorList>
    </citation>
    <scope>NUCLEOTIDE SEQUENCE [LARGE SCALE GENOMIC DNA]</scope>
    <source>
        <strain evidence="6 7">DSM 19307</strain>
    </source>
</reference>
<dbReference type="GO" id="GO:0009279">
    <property type="term" value="C:cell outer membrane"/>
    <property type="evidence" value="ECO:0007669"/>
    <property type="project" value="UniProtKB-SubCell"/>
</dbReference>
<dbReference type="SUPFAM" id="SSF49478">
    <property type="entry name" value="Cna protein B-type domain"/>
    <property type="match status" value="1"/>
</dbReference>